<keyword evidence="8" id="KW-0614">Plasmid</keyword>
<dbReference type="SMART" id="SM00490">
    <property type="entry name" value="HELICc"/>
    <property type="match status" value="1"/>
</dbReference>
<evidence type="ECO:0000256" key="4">
    <source>
        <dbReference type="ARBA" id="ARBA00022840"/>
    </source>
</evidence>
<dbReference type="InterPro" id="IPR000330">
    <property type="entry name" value="SNF2_N"/>
</dbReference>
<evidence type="ECO:0000256" key="1">
    <source>
        <dbReference type="ARBA" id="ARBA00022741"/>
    </source>
</evidence>
<dbReference type="InterPro" id="IPR049730">
    <property type="entry name" value="SNF2/RAD54-like_C"/>
</dbReference>
<dbReference type="PANTHER" id="PTHR45766:SF6">
    <property type="entry name" value="SWI_SNF-RELATED MATRIX-ASSOCIATED ACTIN-DEPENDENT REGULATOR OF CHROMATIN SUBFAMILY A-LIKE PROTEIN 1"/>
    <property type="match status" value="1"/>
</dbReference>
<accession>A0A7D5FWE3</accession>
<evidence type="ECO:0000259" key="7">
    <source>
        <dbReference type="PROSITE" id="PS51194"/>
    </source>
</evidence>
<organism evidence="8">
    <name type="scientific">Enterobacter cloacae</name>
    <dbReference type="NCBI Taxonomy" id="550"/>
    <lineage>
        <taxon>Bacteria</taxon>
        <taxon>Pseudomonadati</taxon>
        <taxon>Pseudomonadota</taxon>
        <taxon>Gammaproteobacteria</taxon>
        <taxon>Enterobacterales</taxon>
        <taxon>Enterobacteriaceae</taxon>
        <taxon>Enterobacter</taxon>
        <taxon>Enterobacter cloacae complex</taxon>
    </lineage>
</organism>
<dbReference type="AlphaFoldDB" id="A0A7D5FWE3"/>
<dbReference type="PROSITE" id="PS51194">
    <property type="entry name" value="HELICASE_CTER"/>
    <property type="match status" value="1"/>
</dbReference>
<dbReference type="InterPro" id="IPR057342">
    <property type="entry name" value="DEXDc_RapA"/>
</dbReference>
<dbReference type="GO" id="GO:0005524">
    <property type="term" value="F:ATP binding"/>
    <property type="evidence" value="ECO:0007669"/>
    <property type="project" value="UniProtKB-KW"/>
</dbReference>
<keyword evidence="1" id="KW-0547">Nucleotide-binding</keyword>
<dbReference type="InterPro" id="IPR027417">
    <property type="entry name" value="P-loop_NTPase"/>
</dbReference>
<reference evidence="8" key="1">
    <citation type="submission" date="2019-12" db="EMBL/GenBank/DDBJ databases">
        <authorList>
            <person name="Zhou D."/>
        </authorList>
    </citation>
    <scope>NUCLEOTIDE SEQUENCE</scope>
    <source>
        <strain evidence="8">N1863</strain>
        <plasmid evidence="8">pN1863-FIIK</plasmid>
    </source>
</reference>
<evidence type="ECO:0000256" key="5">
    <source>
        <dbReference type="SAM" id="Coils"/>
    </source>
</evidence>
<dbReference type="PROSITE" id="PS51192">
    <property type="entry name" value="HELICASE_ATP_BIND_1"/>
    <property type="match status" value="1"/>
</dbReference>
<dbReference type="SUPFAM" id="SSF52540">
    <property type="entry name" value="P-loop containing nucleoside triphosphate hydrolases"/>
    <property type="match status" value="2"/>
</dbReference>
<feature type="domain" description="Helicase C-terminal" evidence="7">
    <location>
        <begin position="425"/>
        <end position="611"/>
    </location>
</feature>
<dbReference type="Gene3D" id="3.40.50.300">
    <property type="entry name" value="P-loop containing nucleotide triphosphate hydrolases"/>
    <property type="match status" value="1"/>
</dbReference>
<feature type="domain" description="Helicase ATP-binding" evidence="6">
    <location>
        <begin position="49"/>
        <end position="217"/>
    </location>
</feature>
<keyword evidence="2" id="KW-0378">Hydrolase</keyword>
<feature type="coiled-coil region" evidence="5">
    <location>
        <begin position="897"/>
        <end position="954"/>
    </location>
</feature>
<dbReference type="Gene3D" id="3.40.50.10810">
    <property type="entry name" value="Tandem AAA-ATPase domain"/>
    <property type="match status" value="1"/>
</dbReference>
<evidence type="ECO:0000256" key="3">
    <source>
        <dbReference type="ARBA" id="ARBA00022806"/>
    </source>
</evidence>
<dbReference type="GO" id="GO:0016787">
    <property type="term" value="F:hydrolase activity"/>
    <property type="evidence" value="ECO:0007669"/>
    <property type="project" value="UniProtKB-KW"/>
</dbReference>
<dbReference type="InterPro" id="IPR001650">
    <property type="entry name" value="Helicase_C-like"/>
</dbReference>
<dbReference type="InterPro" id="IPR014001">
    <property type="entry name" value="Helicase_ATP-bd"/>
</dbReference>
<name>A0A7D5FWE3_ENTCL</name>
<dbReference type="EMBL" id="MN821368">
    <property type="protein sequence ID" value="QLG01129.1"/>
    <property type="molecule type" value="Genomic_DNA"/>
</dbReference>
<geneLocation type="plasmid" evidence="8">
    <name>pN1863-FIIK</name>
</geneLocation>
<dbReference type="Pfam" id="PF00271">
    <property type="entry name" value="Helicase_C"/>
    <property type="match status" value="1"/>
</dbReference>
<evidence type="ECO:0000259" key="6">
    <source>
        <dbReference type="PROSITE" id="PS51192"/>
    </source>
</evidence>
<keyword evidence="4" id="KW-0067">ATP-binding</keyword>
<dbReference type="SMART" id="SM00487">
    <property type="entry name" value="DEXDc"/>
    <property type="match status" value="1"/>
</dbReference>
<proteinExistence type="predicted"/>
<evidence type="ECO:0000313" key="8">
    <source>
        <dbReference type="EMBL" id="QLG01129.1"/>
    </source>
</evidence>
<dbReference type="PANTHER" id="PTHR45766">
    <property type="entry name" value="DNA ANNEALING HELICASE AND ENDONUCLEASE ZRANB3 FAMILY MEMBER"/>
    <property type="match status" value="1"/>
</dbReference>
<feature type="coiled-coil region" evidence="5">
    <location>
        <begin position="356"/>
        <end position="413"/>
    </location>
</feature>
<keyword evidence="3 8" id="KW-0347">Helicase</keyword>
<evidence type="ECO:0000256" key="2">
    <source>
        <dbReference type="ARBA" id="ARBA00022801"/>
    </source>
</evidence>
<dbReference type="InterPro" id="IPR038718">
    <property type="entry name" value="SNF2-like_sf"/>
</dbReference>
<dbReference type="RefSeq" id="WP_001568064.1">
    <property type="nucleotide sequence ID" value="NZ_CP187100.1"/>
</dbReference>
<protein>
    <submittedName>
        <fullName evidence="8">Helicase (Snf2/Rad54 family)</fullName>
    </submittedName>
</protein>
<dbReference type="CDD" id="cd18011">
    <property type="entry name" value="DEXDc_RapA"/>
    <property type="match status" value="1"/>
</dbReference>
<dbReference type="GO" id="GO:0004386">
    <property type="term" value="F:helicase activity"/>
    <property type="evidence" value="ECO:0007669"/>
    <property type="project" value="UniProtKB-KW"/>
</dbReference>
<dbReference type="Pfam" id="PF00176">
    <property type="entry name" value="SNF2-rel_dom"/>
    <property type="match status" value="1"/>
</dbReference>
<sequence length="987" mass="112623">MQITEYHAKYYAHELTCLHSADSVDRLSQSLFDATVDLNPHQIEAALFALRNPLQQGVLLADEVGLGKTIEAALVFCQHWAERRRRLVIVCPAALRKQWAQELAEKFALPSTVLDAAAIKSSGLSPRTYLANTAGKKLIIMSYHFAAKLADDLVTVPWDLVAIDEAHKLRNAHRASNRMGQALKLAFNGRRKVLLTATPLQNSLMELYGLSTLLDEHLFGDEKAFRKQFIHSESDTDELKQRLAGFVKRTLRSQVLEYVPYTKRQAVTQPFKPTDAEQDLYERISAFLQREISFALPKRQRHLTGLILRKLLASSPYAITGTLQTILERLHKKLNGDDLSDNDLSDEKLVARLIEQEEIEDEYLDVEDELLEYESNGQDTQTDAVNHNGRDEAEELQAEIAEIESFIQQAQSLTTDTKAEALLTALDLGFAKMAEHNGPRKAIIFTESKRTQQFLSDYLSSHGYQGKIVTFSGTNTGAETNEIYQLWLQQYQGSDRITGSAQVDKRTALIDEFRERAEIMIATEAAAEGVNLQFCALLINYDLPWNPQRVEQRIGRCHRYGQKHDVVVINFLNTRNQADQRVLELLTEKFQLFSGVFGASDEVLGRIESGIDFEKRIARIYDTCRKPEEIESAFEELQKELETDINDKLKQTQSQLMEHFDEDVHYKLKLQLDATQARLDKVSLWFWGVTRFALGGKKDDREIANKLGAKAQFDEHNYSFALIQSPIFNAPTGRYQLVRAKQNQQRQQDFMAHAYRLNHPLGEWSLDTAKANTTPVAELVFDYAGHETKLSVIADLVGKSGWLRLDKLTVSALDTVESLLFTAITDDGKSLDQEACEKLFSVQAKKSSNTTLAEPPPLLANNQQRRIEASLAQFIEENQRLFNAEREKLERWADDKLLASEEALRDTKAKIAQVKRDARKAPTLEEQSDLQNQLRNLERQQRRQRQQVFDVEDEIMAKRDELIEALQERLTQTTETEHLFTIRWQVA</sequence>
<dbReference type="CDD" id="cd18793">
    <property type="entry name" value="SF2_C_SNF"/>
    <property type="match status" value="1"/>
</dbReference>
<keyword evidence="5" id="KW-0175">Coiled coil</keyword>